<protein>
    <submittedName>
        <fullName evidence="1">Uncharacterized protein</fullName>
    </submittedName>
</protein>
<evidence type="ECO:0000313" key="2">
    <source>
        <dbReference type="Proteomes" id="UP000244005"/>
    </source>
</evidence>
<evidence type="ECO:0000313" key="1">
    <source>
        <dbReference type="EMBL" id="PTQ46442.1"/>
    </source>
</evidence>
<gene>
    <name evidence="1" type="ORF">MARPO_0011s0119</name>
</gene>
<dbReference type="AlphaFoldDB" id="A0A2R6XK30"/>
<dbReference type="Proteomes" id="UP000244005">
    <property type="component" value="Unassembled WGS sequence"/>
</dbReference>
<name>A0A2R6XK30_MARPO</name>
<dbReference type="Gramene" id="Mp4g11340.1">
    <property type="protein sequence ID" value="Mp4g11340.1.cds1"/>
    <property type="gene ID" value="Mp4g11340"/>
</dbReference>
<sequence length="113" mass="13385">MPNIHTLKRRLYERLTVTLMSGEQVQLPERWSCQDPQLGIWTSAICQLWATTKATRLDFRECKNWMTARTNRALAKLQTEIYEVHNIHSWKCKCSHYFSISTNYLSPSIQSFF</sequence>
<keyword evidence="2" id="KW-1185">Reference proteome</keyword>
<dbReference type="EMBL" id="KZ772683">
    <property type="protein sequence ID" value="PTQ46442.1"/>
    <property type="molecule type" value="Genomic_DNA"/>
</dbReference>
<accession>A0A2R6XK30</accession>
<organism evidence="1 2">
    <name type="scientific">Marchantia polymorpha</name>
    <name type="common">Common liverwort</name>
    <name type="synonym">Marchantia aquatica</name>
    <dbReference type="NCBI Taxonomy" id="3197"/>
    <lineage>
        <taxon>Eukaryota</taxon>
        <taxon>Viridiplantae</taxon>
        <taxon>Streptophyta</taxon>
        <taxon>Embryophyta</taxon>
        <taxon>Marchantiophyta</taxon>
        <taxon>Marchantiopsida</taxon>
        <taxon>Marchantiidae</taxon>
        <taxon>Marchantiales</taxon>
        <taxon>Marchantiaceae</taxon>
        <taxon>Marchantia</taxon>
    </lineage>
</organism>
<reference evidence="2" key="1">
    <citation type="journal article" date="2017" name="Cell">
        <title>Insights into land plant evolution garnered from the Marchantia polymorpha genome.</title>
        <authorList>
            <person name="Bowman J.L."/>
            <person name="Kohchi T."/>
            <person name="Yamato K.T."/>
            <person name="Jenkins J."/>
            <person name="Shu S."/>
            <person name="Ishizaki K."/>
            <person name="Yamaoka S."/>
            <person name="Nishihama R."/>
            <person name="Nakamura Y."/>
            <person name="Berger F."/>
            <person name="Adam C."/>
            <person name="Aki S.S."/>
            <person name="Althoff F."/>
            <person name="Araki T."/>
            <person name="Arteaga-Vazquez M.A."/>
            <person name="Balasubrmanian S."/>
            <person name="Barry K."/>
            <person name="Bauer D."/>
            <person name="Boehm C.R."/>
            <person name="Briginshaw L."/>
            <person name="Caballero-Perez J."/>
            <person name="Catarino B."/>
            <person name="Chen F."/>
            <person name="Chiyoda S."/>
            <person name="Chovatia M."/>
            <person name="Davies K.M."/>
            <person name="Delmans M."/>
            <person name="Demura T."/>
            <person name="Dierschke T."/>
            <person name="Dolan L."/>
            <person name="Dorantes-Acosta A.E."/>
            <person name="Eklund D.M."/>
            <person name="Florent S.N."/>
            <person name="Flores-Sandoval E."/>
            <person name="Fujiyama A."/>
            <person name="Fukuzawa H."/>
            <person name="Galik B."/>
            <person name="Grimanelli D."/>
            <person name="Grimwood J."/>
            <person name="Grossniklaus U."/>
            <person name="Hamada T."/>
            <person name="Haseloff J."/>
            <person name="Hetherington A.J."/>
            <person name="Higo A."/>
            <person name="Hirakawa Y."/>
            <person name="Hundley H.N."/>
            <person name="Ikeda Y."/>
            <person name="Inoue K."/>
            <person name="Inoue S.I."/>
            <person name="Ishida S."/>
            <person name="Jia Q."/>
            <person name="Kakita M."/>
            <person name="Kanazawa T."/>
            <person name="Kawai Y."/>
            <person name="Kawashima T."/>
            <person name="Kennedy M."/>
            <person name="Kinose K."/>
            <person name="Kinoshita T."/>
            <person name="Kohara Y."/>
            <person name="Koide E."/>
            <person name="Komatsu K."/>
            <person name="Kopischke S."/>
            <person name="Kubo M."/>
            <person name="Kyozuka J."/>
            <person name="Lagercrantz U."/>
            <person name="Lin S.S."/>
            <person name="Lindquist E."/>
            <person name="Lipzen A.M."/>
            <person name="Lu C.W."/>
            <person name="De Luna E."/>
            <person name="Martienssen R.A."/>
            <person name="Minamino N."/>
            <person name="Mizutani M."/>
            <person name="Mizutani M."/>
            <person name="Mochizuki N."/>
            <person name="Monte I."/>
            <person name="Mosher R."/>
            <person name="Nagasaki H."/>
            <person name="Nakagami H."/>
            <person name="Naramoto S."/>
            <person name="Nishitani K."/>
            <person name="Ohtani M."/>
            <person name="Okamoto T."/>
            <person name="Okumura M."/>
            <person name="Phillips J."/>
            <person name="Pollak B."/>
            <person name="Reinders A."/>
            <person name="Rovekamp M."/>
            <person name="Sano R."/>
            <person name="Sawa S."/>
            <person name="Schmid M.W."/>
            <person name="Shirakawa M."/>
            <person name="Solano R."/>
            <person name="Spunde A."/>
            <person name="Suetsugu N."/>
            <person name="Sugano S."/>
            <person name="Sugiyama A."/>
            <person name="Sun R."/>
            <person name="Suzuki Y."/>
            <person name="Takenaka M."/>
            <person name="Takezawa D."/>
            <person name="Tomogane H."/>
            <person name="Tsuzuki M."/>
            <person name="Ueda T."/>
            <person name="Umeda M."/>
            <person name="Ward J.M."/>
            <person name="Watanabe Y."/>
            <person name="Yazaki K."/>
            <person name="Yokoyama R."/>
            <person name="Yoshitake Y."/>
            <person name="Yotsui I."/>
            <person name="Zachgo S."/>
            <person name="Schmutz J."/>
        </authorList>
    </citation>
    <scope>NUCLEOTIDE SEQUENCE [LARGE SCALE GENOMIC DNA]</scope>
    <source>
        <strain evidence="2">Tak-1</strain>
    </source>
</reference>
<proteinExistence type="predicted"/>